<evidence type="ECO:0000313" key="1">
    <source>
        <dbReference type="EMBL" id="MBX55365.1"/>
    </source>
</evidence>
<name>A0A2P2PL15_RHIMU</name>
<accession>A0A2P2PL15</accession>
<dbReference type="AlphaFoldDB" id="A0A2P2PL15"/>
<sequence length="41" mass="4757">MYLLFGSLRLITSNAWPNQIFAAFFSMLSHSQCMQKFVIVD</sequence>
<dbReference type="EMBL" id="GGEC01074881">
    <property type="protein sequence ID" value="MBX55365.1"/>
    <property type="molecule type" value="Transcribed_RNA"/>
</dbReference>
<reference evidence="1" key="1">
    <citation type="submission" date="2018-02" db="EMBL/GenBank/DDBJ databases">
        <title>Rhizophora mucronata_Transcriptome.</title>
        <authorList>
            <person name="Meera S.P."/>
            <person name="Sreeshan A."/>
            <person name="Augustine A."/>
        </authorList>
    </citation>
    <scope>NUCLEOTIDE SEQUENCE</scope>
    <source>
        <tissue evidence="1">Leaf</tissue>
    </source>
</reference>
<proteinExistence type="predicted"/>
<organism evidence="1">
    <name type="scientific">Rhizophora mucronata</name>
    <name type="common">Asiatic mangrove</name>
    <dbReference type="NCBI Taxonomy" id="61149"/>
    <lineage>
        <taxon>Eukaryota</taxon>
        <taxon>Viridiplantae</taxon>
        <taxon>Streptophyta</taxon>
        <taxon>Embryophyta</taxon>
        <taxon>Tracheophyta</taxon>
        <taxon>Spermatophyta</taxon>
        <taxon>Magnoliopsida</taxon>
        <taxon>eudicotyledons</taxon>
        <taxon>Gunneridae</taxon>
        <taxon>Pentapetalae</taxon>
        <taxon>rosids</taxon>
        <taxon>fabids</taxon>
        <taxon>Malpighiales</taxon>
        <taxon>Rhizophoraceae</taxon>
        <taxon>Rhizophora</taxon>
    </lineage>
</organism>
<protein>
    <submittedName>
        <fullName evidence="1">Uncharacterized protein</fullName>
    </submittedName>
</protein>